<dbReference type="AlphaFoldDB" id="A0A1S3ZBG8"/>
<organism evidence="2">
    <name type="scientific">Nicotiana tabacum</name>
    <name type="common">Common tobacco</name>
    <dbReference type="NCBI Taxonomy" id="4097"/>
    <lineage>
        <taxon>Eukaryota</taxon>
        <taxon>Viridiplantae</taxon>
        <taxon>Streptophyta</taxon>
        <taxon>Embryophyta</taxon>
        <taxon>Tracheophyta</taxon>
        <taxon>Spermatophyta</taxon>
        <taxon>Magnoliopsida</taxon>
        <taxon>eudicotyledons</taxon>
        <taxon>Gunneridae</taxon>
        <taxon>Pentapetalae</taxon>
        <taxon>asterids</taxon>
        <taxon>lamiids</taxon>
        <taxon>Solanales</taxon>
        <taxon>Solanaceae</taxon>
        <taxon>Nicotianoideae</taxon>
        <taxon>Nicotianeae</taxon>
        <taxon>Nicotiana</taxon>
    </lineage>
</organism>
<dbReference type="Pfam" id="PF00078">
    <property type="entry name" value="RVT_1"/>
    <property type="match status" value="1"/>
</dbReference>
<accession>A0A1S3ZBG8</accession>
<evidence type="ECO:0000313" key="2">
    <source>
        <dbReference type="RefSeq" id="XP_016461795.1"/>
    </source>
</evidence>
<sequence length="197" mass="23019">MPHIISEAQAGLILGRKIADNIILAHELVKAYNRKYISPKCMLKVDMMKAYDSVECVYLEKLMEYLGFPTKFLQWVKTCMSTVSYSIMINEELTKPFNATKWLRQSDPMSPFLFAITMEYLSMMIKQIKEYKYHPRCSKLYITHLNFTDDLLMFTRGDTGSVQALHHCLGNSLLLLIYKLILQRVLSTLEEWQSQNK</sequence>
<dbReference type="InterPro" id="IPR052343">
    <property type="entry name" value="Retrotransposon-Effector_Assoc"/>
</dbReference>
<dbReference type="OrthoDB" id="1733541at2759"/>
<dbReference type="RefSeq" id="XP_016461795.1">
    <property type="nucleotide sequence ID" value="XM_016606309.1"/>
</dbReference>
<evidence type="ECO:0000259" key="1">
    <source>
        <dbReference type="Pfam" id="PF00078"/>
    </source>
</evidence>
<protein>
    <recommendedName>
        <fullName evidence="1">Reverse transcriptase domain-containing protein</fullName>
    </recommendedName>
</protein>
<dbReference type="OMA" id="VECVYLE"/>
<dbReference type="PANTHER" id="PTHR46890:SF48">
    <property type="entry name" value="RNA-DIRECTED DNA POLYMERASE"/>
    <property type="match status" value="1"/>
</dbReference>
<reference evidence="2" key="1">
    <citation type="submission" date="2025-08" db="UniProtKB">
        <authorList>
            <consortium name="RefSeq"/>
        </authorList>
    </citation>
    <scope>IDENTIFICATION</scope>
</reference>
<dbReference type="PANTHER" id="PTHR46890">
    <property type="entry name" value="NON-LTR RETROLELEMENT REVERSE TRANSCRIPTASE-LIKE PROTEIN-RELATED"/>
    <property type="match status" value="1"/>
</dbReference>
<feature type="domain" description="Reverse transcriptase" evidence="1">
    <location>
        <begin position="4"/>
        <end position="166"/>
    </location>
</feature>
<dbReference type="InterPro" id="IPR000477">
    <property type="entry name" value="RT_dom"/>
</dbReference>
<proteinExistence type="predicted"/>
<dbReference type="STRING" id="4097.A0A1S3ZBG8"/>
<dbReference type="KEGG" id="nta:107785083"/>
<dbReference type="PaxDb" id="4097-A0A1S3ZBG8"/>
<gene>
    <name evidence="2" type="primary">LOC107785083</name>
</gene>
<name>A0A1S3ZBG8_TOBAC</name>